<evidence type="ECO:0000313" key="3">
    <source>
        <dbReference type="Proteomes" id="UP001611383"/>
    </source>
</evidence>
<accession>A0ABY9WRZ9</accession>
<organism evidence="2 3">
    <name type="scientific">Archangium minus</name>
    <dbReference type="NCBI Taxonomy" id="83450"/>
    <lineage>
        <taxon>Bacteria</taxon>
        <taxon>Pseudomonadati</taxon>
        <taxon>Myxococcota</taxon>
        <taxon>Myxococcia</taxon>
        <taxon>Myxococcales</taxon>
        <taxon>Cystobacterineae</taxon>
        <taxon>Archangiaceae</taxon>
        <taxon>Archangium</taxon>
    </lineage>
</organism>
<proteinExistence type="predicted"/>
<dbReference type="PROSITE" id="PS50231">
    <property type="entry name" value="RICIN_B_LECTIN"/>
    <property type="match status" value="1"/>
</dbReference>
<evidence type="ECO:0008006" key="4">
    <source>
        <dbReference type="Google" id="ProtNLM"/>
    </source>
</evidence>
<protein>
    <recommendedName>
        <fullName evidence="4">Lipoprotein</fullName>
    </recommendedName>
</protein>
<dbReference type="EMBL" id="CP043494">
    <property type="protein sequence ID" value="WNG44512.1"/>
    <property type="molecule type" value="Genomic_DNA"/>
</dbReference>
<name>A0ABY9WRZ9_9BACT</name>
<dbReference type="RefSeq" id="WP_395817465.1">
    <property type="nucleotide sequence ID" value="NZ_CP043494.1"/>
</dbReference>
<feature type="region of interest" description="Disordered" evidence="1">
    <location>
        <begin position="1"/>
        <end position="21"/>
    </location>
</feature>
<keyword evidence="3" id="KW-1185">Reference proteome</keyword>
<reference evidence="2 3" key="1">
    <citation type="submission" date="2019-08" db="EMBL/GenBank/DDBJ databases">
        <title>Archangium and Cystobacter genomes.</title>
        <authorList>
            <person name="Chen I.-C.K."/>
            <person name="Wielgoss S."/>
        </authorList>
    </citation>
    <scope>NUCLEOTIDE SEQUENCE [LARGE SCALE GENOMIC DNA]</scope>
    <source>
        <strain evidence="2 3">Cbm 6</strain>
    </source>
</reference>
<feature type="compositionally biased region" description="Gly residues" evidence="1">
    <location>
        <begin position="8"/>
        <end position="21"/>
    </location>
</feature>
<sequence length="444" mass="47318">MISACSCSGGGGGGKDGGGGGGGSTDATHFFLPTKTGDNTAAPSLAVDGAGGVHTVYPTYAGGGAYYAYCANGCQRASDISVVRFETEGTVANVALTLNAQGKPRVLMSAYAKVYYASCDSNCTDQSGWKVTPIIEHSGKKEVTGPAFALDPQGRPRFLLHTHITYAGIGQGEPRTEYVTCDTNCHDPSAWKAYPIAEQIWHRTRLRFNAEGQPRLGTIVRLPDASVGFRDYGTYVECHGDCTQDDAWEGVALVEAYADENEAVTLKPSISLDLTSSGAPRLLVLAAGAGSKKQLLYMSCDQQCKTGDQNWTRQLVSENAEITDGVDLALDAQGHPRAVYSLDYNIMLASCDATNCTATDAKWTPQVVEAANNMKADEIFLYENCTVGTWFLHTPSLVLTRDGGARIGYQSRDVSGGWIKKDPNGPDCVAGTDMTWSRLAVIKP</sequence>
<evidence type="ECO:0000256" key="1">
    <source>
        <dbReference type="SAM" id="MobiDB-lite"/>
    </source>
</evidence>
<gene>
    <name evidence="2" type="ORF">F0U60_10625</name>
</gene>
<evidence type="ECO:0000313" key="2">
    <source>
        <dbReference type="EMBL" id="WNG44512.1"/>
    </source>
</evidence>
<dbReference type="Proteomes" id="UP001611383">
    <property type="component" value="Chromosome"/>
</dbReference>